<organism evidence="2 3">
    <name type="scientific">Paraconiothyrium brasiliense</name>
    <dbReference type="NCBI Taxonomy" id="300254"/>
    <lineage>
        <taxon>Eukaryota</taxon>
        <taxon>Fungi</taxon>
        <taxon>Dikarya</taxon>
        <taxon>Ascomycota</taxon>
        <taxon>Pezizomycotina</taxon>
        <taxon>Dothideomycetes</taxon>
        <taxon>Pleosporomycetidae</taxon>
        <taxon>Pleosporales</taxon>
        <taxon>Massarineae</taxon>
        <taxon>Didymosphaeriaceae</taxon>
        <taxon>Paraconiothyrium</taxon>
    </lineage>
</organism>
<proteinExistence type="predicted"/>
<feature type="region of interest" description="Disordered" evidence="1">
    <location>
        <begin position="308"/>
        <end position="351"/>
    </location>
</feature>
<name>A0ABR3R2W6_9PLEO</name>
<dbReference type="EMBL" id="JAKJXO020000011">
    <property type="protein sequence ID" value="KAL1598774.1"/>
    <property type="molecule type" value="Genomic_DNA"/>
</dbReference>
<sequence length="480" mass="52152">MLRLPRTSYNNSLPILSVSINAQLSTHNFISNLASTTSLLLNLLIKLEMAKSRKAREKRLATKKGKASPKKEDTTTTTIQTPSTTKAYGASSYRMTSSSLARSVEVFSASNQPRRTNLQYSDEPPIPEHPAKKICTSRVQDTATTTSQFPPTPDVVHSSIYRLPSSVNHPVEDSENPAPLGSACSPHPHDYTAKILNPVRKTADDVLALIESKKVVSLSSLISTSVSDPKNSAQAEVEVFRNSIDAASNQVTSGQKSFPDSRGDGVASTLAGDSYPHEGFAARPYTEERETVATGKLDTWTLCPPVVVTDNSSSAPELRNEELNTTSTQSTAHEQKTDGPCEEAKDNSSARDARKAINIQTQDDEVGAPNHGTNSFPETKLEATSMHSVPITPVFPVFDVDHSSPTSSHSSFHYTSEKQEKMNVGQQGKVTAKGNYVEDKHNNHHRKNWKASRSGGPQHGRAIECLGPSIMFRLFGGVLE</sequence>
<feature type="region of interest" description="Disordered" evidence="1">
    <location>
        <begin position="56"/>
        <end position="78"/>
    </location>
</feature>
<accession>A0ABR3R2W6</accession>
<dbReference type="Proteomes" id="UP001521785">
    <property type="component" value="Unassembled WGS sequence"/>
</dbReference>
<evidence type="ECO:0000313" key="2">
    <source>
        <dbReference type="EMBL" id="KAL1598774.1"/>
    </source>
</evidence>
<gene>
    <name evidence="2" type="ORF">SLS60_007916</name>
</gene>
<evidence type="ECO:0000256" key="1">
    <source>
        <dbReference type="SAM" id="MobiDB-lite"/>
    </source>
</evidence>
<keyword evidence="3" id="KW-1185">Reference proteome</keyword>
<feature type="region of interest" description="Disordered" evidence="1">
    <location>
        <begin position="251"/>
        <end position="279"/>
    </location>
</feature>
<evidence type="ECO:0000313" key="3">
    <source>
        <dbReference type="Proteomes" id="UP001521785"/>
    </source>
</evidence>
<feature type="compositionally biased region" description="Basic and acidic residues" evidence="1">
    <location>
        <begin position="333"/>
        <end position="351"/>
    </location>
</feature>
<comment type="caution">
    <text evidence="2">The sequence shown here is derived from an EMBL/GenBank/DDBJ whole genome shotgun (WGS) entry which is preliminary data.</text>
</comment>
<feature type="compositionally biased region" description="Basic residues" evidence="1">
    <location>
        <begin position="56"/>
        <end position="68"/>
    </location>
</feature>
<protein>
    <submittedName>
        <fullName evidence="2">Uncharacterized protein</fullName>
    </submittedName>
</protein>
<feature type="compositionally biased region" description="Polar residues" evidence="1">
    <location>
        <begin position="323"/>
        <end position="332"/>
    </location>
</feature>
<reference evidence="2 3" key="1">
    <citation type="submission" date="2024-02" db="EMBL/GenBank/DDBJ databases">
        <title>De novo assembly and annotation of 12 fungi associated with fruit tree decline syndrome in Ontario, Canada.</title>
        <authorList>
            <person name="Sulman M."/>
            <person name="Ellouze W."/>
            <person name="Ilyukhin E."/>
        </authorList>
    </citation>
    <scope>NUCLEOTIDE SEQUENCE [LARGE SCALE GENOMIC DNA]</scope>
    <source>
        <strain evidence="2 3">M42-189</strain>
    </source>
</reference>